<dbReference type="InterPro" id="IPR006311">
    <property type="entry name" value="TAT_signal"/>
</dbReference>
<dbReference type="PROSITE" id="PS51318">
    <property type="entry name" value="TAT"/>
    <property type="match status" value="1"/>
</dbReference>
<gene>
    <name evidence="5" type="ORF">EA472_21305</name>
</gene>
<keyword evidence="3" id="KW-0732">Signal</keyword>
<comment type="caution">
    <text evidence="5">The sequence shown here is derived from an EMBL/GenBank/DDBJ whole genome shotgun (WGS) entry which is preliminary data.</text>
</comment>
<comment type="similarity">
    <text evidence="1">Belongs to the bacterial solute-binding protein 5 family.</text>
</comment>
<dbReference type="PANTHER" id="PTHR30290">
    <property type="entry name" value="PERIPLASMIC BINDING COMPONENT OF ABC TRANSPORTER"/>
    <property type="match status" value="1"/>
</dbReference>
<dbReference type="SUPFAM" id="SSF53850">
    <property type="entry name" value="Periplasmic binding protein-like II"/>
    <property type="match status" value="2"/>
</dbReference>
<keyword evidence="2" id="KW-0813">Transport</keyword>
<evidence type="ECO:0000256" key="2">
    <source>
        <dbReference type="ARBA" id="ARBA00022448"/>
    </source>
</evidence>
<dbReference type="Gene3D" id="3.40.190.10">
    <property type="entry name" value="Periplasmic binding protein-like II"/>
    <property type="match status" value="1"/>
</dbReference>
<evidence type="ECO:0000256" key="1">
    <source>
        <dbReference type="ARBA" id="ARBA00005695"/>
    </source>
</evidence>
<dbReference type="InterPro" id="IPR039424">
    <property type="entry name" value="SBP_5"/>
</dbReference>
<feature type="domain" description="Solute-binding protein family 5" evidence="4">
    <location>
        <begin position="256"/>
        <end position="584"/>
    </location>
</feature>
<dbReference type="EMBL" id="REFZ01000030">
    <property type="protein sequence ID" value="RQG95705.1"/>
    <property type="molecule type" value="Genomic_DNA"/>
</dbReference>
<dbReference type="Pfam" id="PF00496">
    <property type="entry name" value="SBP_bac_5"/>
    <property type="match status" value="1"/>
</dbReference>
<reference evidence="5 6" key="1">
    <citation type="submission" date="2018-10" db="EMBL/GenBank/DDBJ databases">
        <title>Natrarchaeobius chitinivorans gen. nov., sp. nov., and Natrarchaeobius haloalkaliphilus sp. nov., alkaliphilic, chitin-utilizing haloarchaea from hypersaline alkaline lakes.</title>
        <authorList>
            <person name="Sorokin D.Y."/>
            <person name="Elcheninov A.G."/>
            <person name="Kostrikina N.A."/>
            <person name="Bale N.J."/>
            <person name="Sinninghe Damste J.S."/>
            <person name="Khijniak T.V."/>
            <person name="Kublanov I.V."/>
            <person name="Toshchakov S.V."/>
        </authorList>
    </citation>
    <scope>NUCLEOTIDE SEQUENCE [LARGE SCALE GENOMIC DNA]</scope>
    <source>
        <strain evidence="5 6">AArcht7</strain>
    </source>
</reference>
<sequence length="588" mass="65103">MDEGASSSRRRLLAGAGGVAISALAGCSEAFWSRAENTGPEQVELTIKTVPADDDPFAAKILSQLRESCEAAGIDVTHVPSAKADLYREILLERDYDVFVARHPGLDEYDALYGLLHSQFVTERGWQNPFQFSDPTVDELLEAQRADGGDRQESITELVDFLEDTAPYSAIAFPHLVGGARTDVNAPSPPQQPLEYLDLLCREPDDGPRDEPLVVGVAGEDLANRLNPIAVDRNRVYGLLGLLYDPLVRRDRDTGEYIPWLAESVTWTDEDRLQATITLREGVTWHDGTDLTTDDVDFTVRFLGDTALGSVDGSIPAPRFRSRQTLVSEVQTIDSRTVTITFGDTVGDSAAKPTRDAAVRSLTIPLLPEHVWEPRSEVIAERQTEALVTDNEEPIGSGLFRLDEVTADGVELEPFDEHVFREFPLDRPDALEGFSQYDGLRFRIDPNVGAMVDALENGDIDVTASNVPPERVESIRDGEETTVISSTTDSFYLLGYNLERAPLVNHRFRQILSRLVDREYVVSEFFDGFAEPAMSPRSLLGLADDEHDDGVRSSIAEFPGTDGEVDDERVRTLFEEASYQYEDGTLLD</sequence>
<keyword evidence="6" id="KW-1185">Reference proteome</keyword>
<evidence type="ECO:0000259" key="4">
    <source>
        <dbReference type="Pfam" id="PF00496"/>
    </source>
</evidence>
<dbReference type="AlphaFoldDB" id="A0A3N6PEF5"/>
<evidence type="ECO:0000313" key="5">
    <source>
        <dbReference type="EMBL" id="RQG95705.1"/>
    </source>
</evidence>
<dbReference type="CDD" id="cd00995">
    <property type="entry name" value="PBP2_NikA_DppA_OppA_like"/>
    <property type="match status" value="1"/>
</dbReference>
<dbReference type="GO" id="GO:0015833">
    <property type="term" value="P:peptide transport"/>
    <property type="evidence" value="ECO:0007669"/>
    <property type="project" value="TreeGrafter"/>
</dbReference>
<accession>A0A3N6PEF5</accession>
<dbReference type="InterPro" id="IPR000914">
    <property type="entry name" value="SBP_5_dom"/>
</dbReference>
<dbReference type="OrthoDB" id="233597at2157"/>
<dbReference type="Proteomes" id="UP000281431">
    <property type="component" value="Unassembled WGS sequence"/>
</dbReference>
<protein>
    <submittedName>
        <fullName evidence="5">ABC transporter substrate-binding protein</fullName>
    </submittedName>
</protein>
<evidence type="ECO:0000313" key="6">
    <source>
        <dbReference type="Proteomes" id="UP000281431"/>
    </source>
</evidence>
<proteinExistence type="inferred from homology"/>
<evidence type="ECO:0000256" key="3">
    <source>
        <dbReference type="ARBA" id="ARBA00022729"/>
    </source>
</evidence>
<name>A0A3N6PEF5_NATCH</name>
<dbReference type="Gene3D" id="3.10.105.10">
    <property type="entry name" value="Dipeptide-binding Protein, Domain 3"/>
    <property type="match status" value="2"/>
</dbReference>
<organism evidence="5 6">
    <name type="scientific">Natrarchaeobius chitinivorans</name>
    <dbReference type="NCBI Taxonomy" id="1679083"/>
    <lineage>
        <taxon>Archaea</taxon>
        <taxon>Methanobacteriati</taxon>
        <taxon>Methanobacteriota</taxon>
        <taxon>Stenosarchaea group</taxon>
        <taxon>Halobacteria</taxon>
        <taxon>Halobacteriales</taxon>
        <taxon>Natrialbaceae</taxon>
        <taxon>Natrarchaeobius</taxon>
    </lineage>
</organism>
<dbReference type="GO" id="GO:1904680">
    <property type="term" value="F:peptide transmembrane transporter activity"/>
    <property type="evidence" value="ECO:0007669"/>
    <property type="project" value="TreeGrafter"/>
</dbReference>
<dbReference type="PANTHER" id="PTHR30290:SF9">
    <property type="entry name" value="OLIGOPEPTIDE-BINDING PROTEIN APPA"/>
    <property type="match status" value="1"/>
</dbReference>